<dbReference type="Proteomes" id="UP001331936">
    <property type="component" value="Unassembled WGS sequence"/>
</dbReference>
<dbReference type="EMBL" id="JAUZMZ010000065">
    <property type="protein sequence ID" value="MEE2033018.1"/>
    <property type="molecule type" value="Genomic_DNA"/>
</dbReference>
<evidence type="ECO:0000313" key="1">
    <source>
        <dbReference type="EMBL" id="MEE2033018.1"/>
    </source>
</evidence>
<evidence type="ECO:0000313" key="2">
    <source>
        <dbReference type="Proteomes" id="UP001331936"/>
    </source>
</evidence>
<sequence>MLKPRGEENFFSAYDPEAPPIGIGERLTLHMPAHATASPLGDFREWETISA</sequence>
<protein>
    <submittedName>
        <fullName evidence="1">Uncharacterized protein</fullName>
    </submittedName>
</protein>
<accession>A0ABU7JSL5</accession>
<comment type="caution">
    <text evidence="1">The sequence shown here is derived from an EMBL/GenBank/DDBJ whole genome shotgun (WGS) entry which is preliminary data.</text>
</comment>
<keyword evidence="2" id="KW-1185">Reference proteome</keyword>
<name>A0ABU7JSL5_9NOCA</name>
<dbReference type="RefSeq" id="WP_330152436.1">
    <property type="nucleotide sequence ID" value="NZ_JAUZMZ010000065.1"/>
</dbReference>
<proteinExistence type="predicted"/>
<reference evidence="1 2" key="1">
    <citation type="submission" date="2023-08" db="EMBL/GenBank/DDBJ databases">
        <authorList>
            <person name="Girao M."/>
            <person name="Carvalho M.F."/>
        </authorList>
    </citation>
    <scope>NUCLEOTIDE SEQUENCE [LARGE SCALE GENOMIC DNA]</scope>
    <source>
        <strain evidence="1 2">CC-R104</strain>
    </source>
</reference>
<gene>
    <name evidence="1" type="ORF">Q8814_13000</name>
</gene>
<organism evidence="1 2">
    <name type="scientific">Rhodococcus chondri</name>
    <dbReference type="NCBI Taxonomy" id="3065941"/>
    <lineage>
        <taxon>Bacteria</taxon>
        <taxon>Bacillati</taxon>
        <taxon>Actinomycetota</taxon>
        <taxon>Actinomycetes</taxon>
        <taxon>Mycobacteriales</taxon>
        <taxon>Nocardiaceae</taxon>
        <taxon>Rhodococcus</taxon>
    </lineage>
</organism>